<reference key="2">
    <citation type="submission" date="2011-04" db="EMBL/GenBank/DDBJ databases">
        <title>Complete sequence of chromosome of Haliscomenobacter hydrossis DSM 1100.</title>
        <authorList>
            <consortium name="US DOE Joint Genome Institute (JGI-PGF)"/>
            <person name="Lucas S."/>
            <person name="Han J."/>
            <person name="Lapidus A."/>
            <person name="Bruce D."/>
            <person name="Goodwin L."/>
            <person name="Pitluck S."/>
            <person name="Peters L."/>
            <person name="Kyrpides N."/>
            <person name="Mavromatis K."/>
            <person name="Ivanova N."/>
            <person name="Ovchinnikova G."/>
            <person name="Pagani I."/>
            <person name="Daligault H."/>
            <person name="Detter J.C."/>
            <person name="Han C."/>
            <person name="Land M."/>
            <person name="Hauser L."/>
            <person name="Markowitz V."/>
            <person name="Cheng J.-F."/>
            <person name="Hugenholtz P."/>
            <person name="Woyke T."/>
            <person name="Wu D."/>
            <person name="Verbarg S."/>
            <person name="Frueling A."/>
            <person name="Brambilla E."/>
            <person name="Klenk H.-P."/>
            <person name="Eisen J.A."/>
        </authorList>
    </citation>
    <scope>NUCLEOTIDE SEQUENCE</scope>
    <source>
        <strain>DSM 1100</strain>
    </source>
</reference>
<feature type="domain" description="Sulfatase-modifying factor enzyme-like" evidence="2">
    <location>
        <begin position="374"/>
        <end position="628"/>
    </location>
</feature>
<dbReference type="eggNOG" id="COG1262">
    <property type="taxonomic scope" value="Bacteria"/>
</dbReference>
<evidence type="ECO:0000259" key="1">
    <source>
        <dbReference type="Pfam" id="PF00656"/>
    </source>
</evidence>
<dbReference type="SUPFAM" id="SSF56436">
    <property type="entry name" value="C-type lectin-like"/>
    <property type="match status" value="1"/>
</dbReference>
<dbReference type="InterPro" id="IPR011600">
    <property type="entry name" value="Pept_C14_caspase"/>
</dbReference>
<feature type="domain" description="Peptidase C14 caspase" evidence="1">
    <location>
        <begin position="27"/>
        <end position="237"/>
    </location>
</feature>
<gene>
    <name evidence="3" type="ordered locus">Halhy_5339</name>
</gene>
<accession>F4L7D7</accession>
<name>F4L7D7_HALH1</name>
<dbReference type="GO" id="GO:0004197">
    <property type="term" value="F:cysteine-type endopeptidase activity"/>
    <property type="evidence" value="ECO:0007669"/>
    <property type="project" value="InterPro"/>
</dbReference>
<dbReference type="RefSeq" id="WP_013767698.1">
    <property type="nucleotide sequence ID" value="NC_015510.1"/>
</dbReference>
<dbReference type="AlphaFoldDB" id="F4L7D7"/>
<dbReference type="InterPro" id="IPR051043">
    <property type="entry name" value="Sulfatase_Mod_Factor_Kinase"/>
</dbReference>
<protein>
    <submittedName>
        <fullName evidence="3">Sulphatase-modifying factor protein</fullName>
    </submittedName>
</protein>
<evidence type="ECO:0000259" key="2">
    <source>
        <dbReference type="Pfam" id="PF03781"/>
    </source>
</evidence>
<keyword evidence="4" id="KW-1185">Reference proteome</keyword>
<dbReference type="InterPro" id="IPR042095">
    <property type="entry name" value="SUMF_sf"/>
</dbReference>
<dbReference type="InterPro" id="IPR029030">
    <property type="entry name" value="Caspase-like_dom_sf"/>
</dbReference>
<dbReference type="InterPro" id="IPR005532">
    <property type="entry name" value="SUMF_dom"/>
</dbReference>
<dbReference type="Pfam" id="PF00656">
    <property type="entry name" value="Peptidase_C14"/>
    <property type="match status" value="1"/>
</dbReference>
<dbReference type="Pfam" id="PF03781">
    <property type="entry name" value="FGE-sulfatase"/>
    <property type="match status" value="1"/>
</dbReference>
<evidence type="ECO:0000313" key="4">
    <source>
        <dbReference type="Proteomes" id="UP000008461"/>
    </source>
</evidence>
<sequence>MANRDTLSVDQKDGEKASRPNGKNYLLAIAIDAYKNCSQLNNAVNDAAAFIDLMTSRYNVETAHVTFIKDEQATKRSIDLAFLRLIKLITPQDNLIVYFSGHGRYDEHYGGNWVPVEAGIRDDDWPDYLSNDQVKSYLSRIKSFHTFLIADSCFSGSLFIDKSKEKFSGDRRDTEPSRWGLTSGKKEIVSDGQPGQHSPFAAALLDVLRKADQPPGVMRICDLVLEKVAANAQQMPMGSPLQVVGHQGGQLVFYFREDEEQAWALAQGADTIRAYTDFYDKYPYGNYTEQALDKLEELEEKSAWDKVPKNRQALLLRYLRENPRSPYVKEAQRLLDALRGAEATTPIEEKGEIQPVFQAQAPPAIVVPKLIVPEHMILVKGGSFDMGDVMSDKEFYEERVHTVTLSDFMIAKFQLTFAEYDTFCEATGRELPDDAGWGRGEKPVINVSWFDAIDYCNWCSEQEGLQQVYQIVNQNVSPNWNTNGYRLPTTAEWEYAARSRGEKVRFGNGKNVANPKEINFKGLESNQSQYSMVGEYREKTVPVGSLNSPNALGLYDMSGNVWEWCWDWYEKGYFSNTPVTNPHGSNNGSERVLRGGSWGTVPSFCRVSSRSKFNPVERNEYIGFRVARRSAP</sequence>
<dbReference type="SUPFAM" id="SSF52129">
    <property type="entry name" value="Caspase-like"/>
    <property type="match status" value="1"/>
</dbReference>
<organism evidence="3 4">
    <name type="scientific">Haliscomenobacter hydrossis (strain ATCC 27775 / DSM 1100 / LMG 10767 / O)</name>
    <dbReference type="NCBI Taxonomy" id="760192"/>
    <lineage>
        <taxon>Bacteria</taxon>
        <taxon>Pseudomonadati</taxon>
        <taxon>Bacteroidota</taxon>
        <taxon>Saprospiria</taxon>
        <taxon>Saprospirales</taxon>
        <taxon>Haliscomenobacteraceae</taxon>
        <taxon>Haliscomenobacter</taxon>
    </lineage>
</organism>
<dbReference type="GO" id="GO:0006508">
    <property type="term" value="P:proteolysis"/>
    <property type="evidence" value="ECO:0007669"/>
    <property type="project" value="InterPro"/>
</dbReference>
<dbReference type="Gene3D" id="3.90.1580.10">
    <property type="entry name" value="paralog of FGE (formylglycine-generating enzyme)"/>
    <property type="match status" value="1"/>
</dbReference>
<dbReference type="InterPro" id="IPR016187">
    <property type="entry name" value="CTDL_fold"/>
</dbReference>
<reference evidence="3 4" key="1">
    <citation type="journal article" date="2011" name="Stand. Genomic Sci.">
        <title>Complete genome sequence of Haliscomenobacter hydrossis type strain (O).</title>
        <authorList>
            <consortium name="US DOE Joint Genome Institute (JGI-PGF)"/>
            <person name="Daligault H."/>
            <person name="Lapidus A."/>
            <person name="Zeytun A."/>
            <person name="Nolan M."/>
            <person name="Lucas S."/>
            <person name="Del Rio T.G."/>
            <person name="Tice H."/>
            <person name="Cheng J.F."/>
            <person name="Tapia R."/>
            <person name="Han C."/>
            <person name="Goodwin L."/>
            <person name="Pitluck S."/>
            <person name="Liolios K."/>
            <person name="Pagani I."/>
            <person name="Ivanova N."/>
            <person name="Huntemann M."/>
            <person name="Mavromatis K."/>
            <person name="Mikhailova N."/>
            <person name="Pati A."/>
            <person name="Chen A."/>
            <person name="Palaniappan K."/>
            <person name="Land M."/>
            <person name="Hauser L."/>
            <person name="Brambilla E.M."/>
            <person name="Rohde M."/>
            <person name="Verbarg S."/>
            <person name="Goker M."/>
            <person name="Bristow J."/>
            <person name="Eisen J.A."/>
            <person name="Markowitz V."/>
            <person name="Hugenholtz P."/>
            <person name="Kyrpides N.C."/>
            <person name="Klenk H.P."/>
            <person name="Woyke T."/>
        </authorList>
    </citation>
    <scope>NUCLEOTIDE SEQUENCE [LARGE SCALE GENOMIC DNA]</scope>
    <source>
        <strain evidence="4">ATCC 27775 / DSM 1100 / LMG 10767 / O</strain>
    </source>
</reference>
<dbReference type="KEGG" id="hhy:Halhy_5339"/>
<dbReference type="HOGENOM" id="CLU_418431_0_0_10"/>
<dbReference type="PANTHER" id="PTHR23150:SF35">
    <property type="entry name" value="BLL6746 PROTEIN"/>
    <property type="match status" value="1"/>
</dbReference>
<dbReference type="PANTHER" id="PTHR23150">
    <property type="entry name" value="SULFATASE MODIFYING FACTOR 1, 2"/>
    <property type="match status" value="1"/>
</dbReference>
<dbReference type="Proteomes" id="UP000008461">
    <property type="component" value="Chromosome"/>
</dbReference>
<dbReference type="eggNOG" id="COG4249">
    <property type="taxonomic scope" value="Bacteria"/>
</dbReference>
<dbReference type="GO" id="GO:0120147">
    <property type="term" value="F:formylglycine-generating oxidase activity"/>
    <property type="evidence" value="ECO:0007669"/>
    <property type="project" value="TreeGrafter"/>
</dbReference>
<proteinExistence type="predicted"/>
<dbReference type="EMBL" id="CP002691">
    <property type="protein sequence ID" value="AEE53164.1"/>
    <property type="molecule type" value="Genomic_DNA"/>
</dbReference>
<dbReference type="OrthoDB" id="976443at2"/>
<evidence type="ECO:0000313" key="3">
    <source>
        <dbReference type="EMBL" id="AEE53164.1"/>
    </source>
</evidence>
<dbReference type="Gene3D" id="3.40.50.1460">
    <property type="match status" value="1"/>
</dbReference>